<dbReference type="PATRIC" id="fig|521002.11.peg.1617"/>
<comment type="caution">
    <text evidence="1">The sequence shown here is derived from an EMBL/GenBank/DDBJ whole genome shotgun (WGS) entry which is preliminary data.</text>
</comment>
<evidence type="ECO:0000313" key="1">
    <source>
        <dbReference type="EMBL" id="EFC92636.1"/>
    </source>
</evidence>
<reference evidence="1 2" key="1">
    <citation type="submission" date="2010-01" db="EMBL/GenBank/DDBJ databases">
        <authorList>
            <person name="Weinstock G."/>
            <person name="Sodergren E."/>
            <person name="Clifton S."/>
            <person name="Fulton L."/>
            <person name="Fulton B."/>
            <person name="Courtney L."/>
            <person name="Fronick C."/>
            <person name="Harrison M."/>
            <person name="Strong C."/>
            <person name="Farmer C."/>
            <person name="Delahaunty K."/>
            <person name="Markovic C."/>
            <person name="Hall O."/>
            <person name="Minx P."/>
            <person name="Tomlinson C."/>
            <person name="Mitreva M."/>
            <person name="Nelson J."/>
            <person name="Hou S."/>
            <person name="Wollam A."/>
            <person name="Pepin K.H."/>
            <person name="Johnson M."/>
            <person name="Bhonagiri V."/>
            <person name="Nash W.E."/>
            <person name="Warren W."/>
            <person name="Chinwalla A."/>
            <person name="Mardis E.R."/>
            <person name="Wilson R.K."/>
        </authorList>
    </citation>
    <scope>NUCLEOTIDE SEQUENCE [LARGE SCALE GENOMIC DNA]</scope>
    <source>
        <strain evidence="1 2">DSM 2374</strain>
    </source>
</reference>
<gene>
    <name evidence="1" type="ORF">METSMIF1_03670</name>
</gene>
<dbReference type="AlphaFoldDB" id="D2ZS36"/>
<dbReference type="Proteomes" id="UP000004028">
    <property type="component" value="Unassembled WGS sequence"/>
</dbReference>
<evidence type="ECO:0000313" key="2">
    <source>
        <dbReference type="Proteomes" id="UP000004028"/>
    </source>
</evidence>
<sequence length="43" mass="5095">MLNVDFDDKAIEKLASVICGDDYYEKFCEEMTRTKCPFRGLLW</sequence>
<protein>
    <submittedName>
        <fullName evidence="1">Uncharacterized protein</fullName>
    </submittedName>
</protein>
<name>D2ZS36_METSM</name>
<dbReference type="RefSeq" id="WP_004034430.1">
    <property type="nucleotide sequence ID" value="NZ_GG704759.1"/>
</dbReference>
<organism evidence="1 2">
    <name type="scientific">Methanobrevibacter smithii DSM 2374</name>
    <dbReference type="NCBI Taxonomy" id="521002"/>
    <lineage>
        <taxon>Archaea</taxon>
        <taxon>Methanobacteriati</taxon>
        <taxon>Methanobacteriota</taxon>
        <taxon>Methanomada group</taxon>
        <taxon>Methanobacteria</taxon>
        <taxon>Methanobacteriales</taxon>
        <taxon>Methanobacteriaceae</taxon>
        <taxon>Methanobrevibacter</taxon>
    </lineage>
</organism>
<proteinExistence type="predicted"/>
<accession>D2ZS36</accession>
<dbReference type="HOGENOM" id="CLU_3227880_0_0_2"/>
<dbReference type="EMBL" id="ABYV02000011">
    <property type="protein sequence ID" value="EFC92636.1"/>
    <property type="molecule type" value="Genomic_DNA"/>
</dbReference>